<organism evidence="2 3">
    <name type="scientific">Labeo rohita</name>
    <name type="common">Indian major carp</name>
    <name type="synonym">Cyprinus rohita</name>
    <dbReference type="NCBI Taxonomy" id="84645"/>
    <lineage>
        <taxon>Eukaryota</taxon>
        <taxon>Metazoa</taxon>
        <taxon>Chordata</taxon>
        <taxon>Craniata</taxon>
        <taxon>Vertebrata</taxon>
        <taxon>Euteleostomi</taxon>
        <taxon>Actinopterygii</taxon>
        <taxon>Neopterygii</taxon>
        <taxon>Teleostei</taxon>
        <taxon>Ostariophysi</taxon>
        <taxon>Cypriniformes</taxon>
        <taxon>Cyprinidae</taxon>
        <taxon>Labeoninae</taxon>
        <taxon>Labeonini</taxon>
        <taxon>Labeo</taxon>
    </lineage>
</organism>
<sequence length="262" mass="28848">MPLIAPSEASRQQCHEKTCVCHHSSDFSPSPKLAVPRCSSSAVAKVLHDLEFWGSDAELEAVESEQTLSTSLVLSKPCAAYSQRSLHIGSCVQVCGKASILPCFSDPDIDREAEETIYNPHMSNICSQDDTNIAFDLDNESLSDPLPPLPPSLPPLDSPELPLPREPSPLPLPTVSPARPTTLPLKTLPRPTTSSTTASTTTAAITRENGGPLSKDPEEEEKKLMEEELKKCIDDFRKIRIPKLFPDRKRHWQSDLLKKYNA</sequence>
<dbReference type="EMBL" id="JACTAM010000014">
    <property type="protein sequence ID" value="KAI2657299.1"/>
    <property type="molecule type" value="Genomic_DNA"/>
</dbReference>
<protein>
    <submittedName>
        <fullName evidence="2">BTB/POZ domain-containing protein KCTD8</fullName>
    </submittedName>
</protein>
<feature type="region of interest" description="Disordered" evidence="1">
    <location>
        <begin position="137"/>
        <end position="223"/>
    </location>
</feature>
<feature type="compositionally biased region" description="Pro residues" evidence="1">
    <location>
        <begin position="145"/>
        <end position="174"/>
    </location>
</feature>
<evidence type="ECO:0000256" key="1">
    <source>
        <dbReference type="SAM" id="MobiDB-lite"/>
    </source>
</evidence>
<evidence type="ECO:0000313" key="3">
    <source>
        <dbReference type="Proteomes" id="UP000830375"/>
    </source>
</evidence>
<evidence type="ECO:0000313" key="2">
    <source>
        <dbReference type="EMBL" id="KAI2657299.1"/>
    </source>
</evidence>
<keyword evidence="3" id="KW-1185">Reference proteome</keyword>
<proteinExistence type="predicted"/>
<feature type="compositionally biased region" description="Low complexity" evidence="1">
    <location>
        <begin position="177"/>
        <end position="207"/>
    </location>
</feature>
<gene>
    <name evidence="2" type="ORF">H4Q32_030303</name>
</gene>
<reference evidence="2 3" key="1">
    <citation type="submission" date="2022-01" db="EMBL/GenBank/DDBJ databases">
        <title>A high-quality chromosome-level genome assembly of rohu carp, Labeo rohita.</title>
        <authorList>
            <person name="Arick M.A. II"/>
            <person name="Hsu C.-Y."/>
            <person name="Magbanua Z."/>
            <person name="Pechanova O."/>
            <person name="Grover C."/>
            <person name="Miller E."/>
            <person name="Thrash A."/>
            <person name="Ezzel L."/>
            <person name="Alam S."/>
            <person name="Benzie J."/>
            <person name="Hamilton M."/>
            <person name="Karsi A."/>
            <person name="Lawrence M.L."/>
            <person name="Peterson D.G."/>
        </authorList>
    </citation>
    <scope>NUCLEOTIDE SEQUENCE [LARGE SCALE GENOMIC DNA]</scope>
    <source>
        <strain evidence="3">BAU-BD-2019</strain>
        <tissue evidence="2">Blood</tissue>
    </source>
</reference>
<dbReference type="Proteomes" id="UP000830375">
    <property type="component" value="Unassembled WGS sequence"/>
</dbReference>
<comment type="caution">
    <text evidence="2">The sequence shown here is derived from an EMBL/GenBank/DDBJ whole genome shotgun (WGS) entry which is preliminary data.</text>
</comment>
<accession>A0ABQ8M3Q1</accession>
<name>A0ABQ8M3Q1_LABRO</name>